<dbReference type="SMART" id="SM00244">
    <property type="entry name" value="PHB"/>
    <property type="match status" value="1"/>
</dbReference>
<proteinExistence type="predicted"/>
<protein>
    <submittedName>
        <fullName evidence="4">Stomatin family protein</fullName>
    </submittedName>
</protein>
<dbReference type="SUPFAM" id="SSF117892">
    <property type="entry name" value="Band 7/SPFH domain"/>
    <property type="match status" value="1"/>
</dbReference>
<dbReference type="PANTHER" id="PTHR43327">
    <property type="entry name" value="STOMATIN-LIKE PROTEIN 2, MITOCHONDRIAL"/>
    <property type="match status" value="1"/>
</dbReference>
<accession>A0A5K0U9C4</accession>
<dbReference type="Gene3D" id="3.30.479.30">
    <property type="entry name" value="Band 7 domain"/>
    <property type="match status" value="1"/>
</dbReference>
<evidence type="ECO:0000259" key="3">
    <source>
        <dbReference type="SMART" id="SM00244"/>
    </source>
</evidence>
<evidence type="ECO:0000313" key="4">
    <source>
        <dbReference type="EMBL" id="VBB18032.1"/>
    </source>
</evidence>
<keyword evidence="5" id="KW-1185">Reference proteome</keyword>
<feature type="coiled-coil region" evidence="1">
    <location>
        <begin position="150"/>
        <end position="188"/>
    </location>
</feature>
<evidence type="ECO:0000313" key="5">
    <source>
        <dbReference type="Proteomes" id="UP000594342"/>
    </source>
</evidence>
<organism evidence="4 5">
    <name type="scientific">Yasminevirus sp. GU-2018</name>
    <dbReference type="NCBI Taxonomy" id="2420051"/>
    <lineage>
        <taxon>Viruses</taxon>
        <taxon>Varidnaviria</taxon>
        <taxon>Bamfordvirae</taxon>
        <taxon>Nucleocytoviricota</taxon>
        <taxon>Megaviricetes</taxon>
        <taxon>Imitervirales</taxon>
        <taxon>Mimiviridae</taxon>
        <taxon>Klosneuvirinae</taxon>
        <taxon>Yasminevirus</taxon>
        <taxon>Yasminevirus saudimassiliense</taxon>
    </lineage>
</organism>
<evidence type="ECO:0000256" key="2">
    <source>
        <dbReference type="SAM" id="MobiDB-lite"/>
    </source>
</evidence>
<dbReference type="EMBL" id="UPSH01000001">
    <property type="protein sequence ID" value="VBB18032.1"/>
    <property type="molecule type" value="Genomic_DNA"/>
</dbReference>
<keyword evidence="1" id="KW-0175">Coiled coil</keyword>
<dbReference type="Proteomes" id="UP000594342">
    <property type="component" value="Unassembled WGS sequence"/>
</dbReference>
<gene>
    <name evidence="4" type="ORF">YASMINEVIRUS_495</name>
</gene>
<reference evidence="4 5" key="1">
    <citation type="submission" date="2018-10" db="EMBL/GenBank/DDBJ databases">
        <authorList>
            <consortium name="IHU Genomes"/>
        </authorList>
    </citation>
    <scope>NUCLEOTIDE SEQUENCE [LARGE SCALE GENOMIC DNA]</scope>
    <source>
        <strain evidence="4 5">A1</strain>
    </source>
</reference>
<sequence length="303" mass="33948">MATFVKTATTGIVTTFGKYTKTVGPGLKLYVPGAQVVHHVSNRTQQEGFNLRVLTQDKVFANLSLAIQYRIKEEDTAKAFFSLNNPIAQMSSYVENSIRSHAPKTPLSKLFESFDEISLKVTNDLKDKMSGHGFTIENILMTGIEPDKEVTDAINSISASERRKEAAKNEAEANYVKLVKEAEADRDRRVLHGQGIAGQRAAILEGYKTSVAEMTRTTGMTPKDIFAFILQTQKLDTQETIGKSENAKILFMNSDSKANNNLVDDLISSMEASNYQRTSDHHQDEYFGDRQNHHNDDDLSYRR</sequence>
<feature type="region of interest" description="Disordered" evidence="2">
    <location>
        <begin position="274"/>
        <end position="303"/>
    </location>
</feature>
<dbReference type="InterPro" id="IPR001107">
    <property type="entry name" value="Band_7"/>
</dbReference>
<feature type="domain" description="Band 7" evidence="3">
    <location>
        <begin position="1"/>
        <end position="158"/>
    </location>
</feature>
<dbReference type="PANTHER" id="PTHR43327:SF10">
    <property type="entry name" value="STOMATIN-LIKE PROTEIN 2, MITOCHONDRIAL"/>
    <property type="match status" value="1"/>
</dbReference>
<comment type="caution">
    <text evidence="4">The sequence shown here is derived from an EMBL/GenBank/DDBJ whole genome shotgun (WGS) entry which is preliminary data.</text>
</comment>
<feature type="compositionally biased region" description="Basic and acidic residues" evidence="2">
    <location>
        <begin position="278"/>
        <end position="303"/>
    </location>
</feature>
<dbReference type="Pfam" id="PF01145">
    <property type="entry name" value="Band_7"/>
    <property type="match status" value="1"/>
</dbReference>
<dbReference type="InterPro" id="IPR036013">
    <property type="entry name" value="Band_7/SPFH_dom_sf"/>
</dbReference>
<evidence type="ECO:0000256" key="1">
    <source>
        <dbReference type="SAM" id="Coils"/>
    </source>
</evidence>
<name>A0A5K0U9C4_9VIRU</name>
<dbReference type="InterPro" id="IPR050710">
    <property type="entry name" value="Band7/mec-2_domain"/>
</dbReference>